<dbReference type="GO" id="GO:0000155">
    <property type="term" value="F:phosphorelay sensor kinase activity"/>
    <property type="evidence" value="ECO:0007669"/>
    <property type="project" value="InterPro"/>
</dbReference>
<dbReference type="Gene3D" id="3.30.565.10">
    <property type="entry name" value="Histidine kinase-like ATPase, C-terminal domain"/>
    <property type="match status" value="1"/>
</dbReference>
<dbReference type="EMBL" id="CP030085">
    <property type="protein sequence ID" value="AWW50339.1"/>
    <property type="molecule type" value="Genomic_DNA"/>
</dbReference>
<dbReference type="SMART" id="SM00448">
    <property type="entry name" value="REC"/>
    <property type="match status" value="1"/>
</dbReference>
<dbReference type="InterPro" id="IPR036641">
    <property type="entry name" value="HPT_dom_sf"/>
</dbReference>
<evidence type="ECO:0000256" key="10">
    <source>
        <dbReference type="ARBA" id="ARBA00023012"/>
    </source>
</evidence>
<dbReference type="PRINTS" id="PR00344">
    <property type="entry name" value="BCTRLSENSOR"/>
</dbReference>
<evidence type="ECO:0000256" key="7">
    <source>
        <dbReference type="ARBA" id="ARBA00022741"/>
    </source>
</evidence>
<evidence type="ECO:0000313" key="16">
    <source>
        <dbReference type="Proteomes" id="UP000248592"/>
    </source>
</evidence>
<organism evidence="15 16">
    <name type="scientific">Polynucleobacter paneuropaeus</name>
    <dbReference type="NCBI Taxonomy" id="2527775"/>
    <lineage>
        <taxon>Bacteria</taxon>
        <taxon>Pseudomonadati</taxon>
        <taxon>Pseudomonadota</taxon>
        <taxon>Betaproteobacteria</taxon>
        <taxon>Burkholderiales</taxon>
        <taxon>Burkholderiaceae</taxon>
        <taxon>Polynucleobacter</taxon>
    </lineage>
</organism>
<keyword evidence="15" id="KW-0418">Kinase</keyword>
<dbReference type="SUPFAM" id="SSF52172">
    <property type="entry name" value="CheY-like"/>
    <property type="match status" value="1"/>
</dbReference>
<evidence type="ECO:0000256" key="2">
    <source>
        <dbReference type="ARBA" id="ARBA00004651"/>
    </source>
</evidence>
<keyword evidence="4" id="KW-1003">Cell membrane</keyword>
<evidence type="ECO:0000256" key="8">
    <source>
        <dbReference type="ARBA" id="ARBA00022840"/>
    </source>
</evidence>
<name>A0A2Z4JUP0_9BURK</name>
<dbReference type="Pfam" id="PF00512">
    <property type="entry name" value="HisKA"/>
    <property type="match status" value="1"/>
</dbReference>
<reference evidence="16" key="1">
    <citation type="submission" date="2018-06" db="EMBL/GenBank/DDBJ databases">
        <title>Description of a new Polynucleobacter species.</title>
        <authorList>
            <person name="Hahn M.W."/>
        </authorList>
    </citation>
    <scope>NUCLEOTIDE SEQUENCE [LARGE SCALE GENOMIC DNA]</scope>
    <source>
        <strain evidence="16">MG-25-Pas1-D2</strain>
    </source>
</reference>
<dbReference type="InterPro" id="IPR004358">
    <property type="entry name" value="Sig_transdc_His_kin-like_C"/>
</dbReference>
<dbReference type="Gene3D" id="1.10.287.130">
    <property type="match status" value="1"/>
</dbReference>
<dbReference type="InterPro" id="IPR036097">
    <property type="entry name" value="HisK_dim/P_sf"/>
</dbReference>
<evidence type="ECO:0000256" key="6">
    <source>
        <dbReference type="ARBA" id="ARBA00022692"/>
    </source>
</evidence>
<keyword evidence="11" id="KW-0472">Membrane</keyword>
<feature type="modified residue" description="4-aspartylphosphate" evidence="12">
    <location>
        <position position="626"/>
    </location>
</feature>
<dbReference type="EC" id="2.7.13.3" evidence="3"/>
<dbReference type="GO" id="GO:0005886">
    <property type="term" value="C:plasma membrane"/>
    <property type="evidence" value="ECO:0007669"/>
    <property type="project" value="UniProtKB-SubCell"/>
</dbReference>
<dbReference type="Gene3D" id="3.40.190.10">
    <property type="entry name" value="Periplasmic binding protein-like II"/>
    <property type="match status" value="2"/>
</dbReference>
<proteinExistence type="predicted"/>
<feature type="domain" description="Response regulatory" evidence="14">
    <location>
        <begin position="577"/>
        <end position="693"/>
    </location>
</feature>
<dbReference type="SMART" id="SM00387">
    <property type="entry name" value="HATPase_c"/>
    <property type="match status" value="1"/>
</dbReference>
<evidence type="ECO:0000256" key="5">
    <source>
        <dbReference type="ARBA" id="ARBA00022553"/>
    </source>
</evidence>
<sequence>MHRFIFLTTVFVCVTASHFAYSFSLSSEEQKWIDANPIVRFSIHEKYRPFLESTGDKEGEGIFRTLLNHLSKSTQQEFQPIWRDSDTEIFHQLTTGQIHFVIDPPEFNQQQHPALLLSDPVFWGQDVLVGHKRDPSEAQSGISKVRYFDRGYSKLPNQDLISSSFSSDLEHLSNSLIEREVEALVMPARLAARLIKQWDHSEIGIVGQYGHEPFAYRLLIAVNHAPLNRIIQTFLNNQDPIELANDFGLPNLSPITPNREASYGPWLVTLIFLCIGGAIIWDLQKKQAAQTLLSRALLKAKNLAEQANAAKSSFLATMSHEIRTPMNAILGIQELLLNNPMIPSHEKPLLKSAHNSAQSLLGILNQVLDLSKIEAGKLTLNPASCDLRTLIDDIHASFSPIAKKGNLILHTTIDARLAQVLMVDSLRFRQILQNLISNAIKFTKKGEIFFSVSVLADDHAGQLLEFRVIDTGIGMQSNEIELALQEFEQLSGSARENRDAVIQGTGLGLAITKRLLESMDSRLYFESAPGFGTNVHFSVALARTGDAATSYSSHTTSRTYVTQSIPTRQKIGGQDISALVVEDHAASRQILSLQLEALGFRVIVCESGDKALELIQDYHFDLLLTDQSIPGMQGSELSRKIRSLGNANLIIIGITADIYALESRSVFMSAGMNSVLIKPISLKTLEKELKQYFYFSEECSDNLIDSYSFDAFGSLVKNDPSKIILILEEIKKVHDESLETLLCASESDRLSKKNFDQLLHKIKGGALLLNAGQFIADCVELEAEAPLEIKISCLIDLLQEQNLLIERYKNKFALDPKN</sequence>
<dbReference type="PROSITE" id="PS50110">
    <property type="entry name" value="RESPONSE_REGULATORY"/>
    <property type="match status" value="1"/>
</dbReference>
<dbReference type="Proteomes" id="UP000248592">
    <property type="component" value="Chromosome"/>
</dbReference>
<evidence type="ECO:0000256" key="4">
    <source>
        <dbReference type="ARBA" id="ARBA00022475"/>
    </source>
</evidence>
<dbReference type="Pfam" id="PF02518">
    <property type="entry name" value="HATPase_c"/>
    <property type="match status" value="1"/>
</dbReference>
<comment type="catalytic activity">
    <reaction evidence="1">
        <text>ATP + protein L-histidine = ADP + protein N-phospho-L-histidine.</text>
        <dbReference type="EC" id="2.7.13.3"/>
    </reaction>
</comment>
<feature type="domain" description="Histidine kinase" evidence="13">
    <location>
        <begin position="317"/>
        <end position="543"/>
    </location>
</feature>
<dbReference type="InterPro" id="IPR003594">
    <property type="entry name" value="HATPase_dom"/>
</dbReference>
<keyword evidence="7" id="KW-0547">Nucleotide-binding</keyword>
<evidence type="ECO:0000259" key="14">
    <source>
        <dbReference type="PROSITE" id="PS50110"/>
    </source>
</evidence>
<dbReference type="SUPFAM" id="SSF55874">
    <property type="entry name" value="ATPase domain of HSP90 chaperone/DNA topoisomerase II/histidine kinase"/>
    <property type="match status" value="1"/>
</dbReference>
<dbReference type="SMART" id="SM00388">
    <property type="entry name" value="HisKA"/>
    <property type="match status" value="1"/>
</dbReference>
<accession>A0A2Z4JUP0</accession>
<keyword evidence="6" id="KW-0812">Transmembrane</keyword>
<comment type="subcellular location">
    <subcellularLocation>
        <location evidence="2">Cell membrane</location>
        <topology evidence="2">Multi-pass membrane protein</topology>
    </subcellularLocation>
</comment>
<dbReference type="AlphaFoldDB" id="A0A2Z4JUP0"/>
<evidence type="ECO:0000259" key="13">
    <source>
        <dbReference type="PROSITE" id="PS50109"/>
    </source>
</evidence>
<dbReference type="SUPFAM" id="SSF47384">
    <property type="entry name" value="Homodimeric domain of signal transducing histidine kinase"/>
    <property type="match status" value="1"/>
</dbReference>
<dbReference type="SUPFAM" id="SSF53850">
    <property type="entry name" value="Periplasmic binding protein-like II"/>
    <property type="match status" value="1"/>
</dbReference>
<dbReference type="PANTHER" id="PTHR45339:SF1">
    <property type="entry name" value="HYBRID SIGNAL TRANSDUCTION HISTIDINE KINASE J"/>
    <property type="match status" value="1"/>
</dbReference>
<protein>
    <recommendedName>
        <fullName evidence="3">histidine kinase</fullName>
        <ecNumber evidence="3">2.7.13.3</ecNumber>
    </recommendedName>
</protein>
<evidence type="ECO:0000256" key="1">
    <source>
        <dbReference type="ARBA" id="ARBA00000085"/>
    </source>
</evidence>
<dbReference type="RefSeq" id="WP_112294983.1">
    <property type="nucleotide sequence ID" value="NZ_CP030085.1"/>
</dbReference>
<keyword evidence="9" id="KW-1133">Transmembrane helix</keyword>
<dbReference type="GO" id="GO:0005524">
    <property type="term" value="F:ATP binding"/>
    <property type="evidence" value="ECO:0007669"/>
    <property type="project" value="UniProtKB-KW"/>
</dbReference>
<keyword evidence="10" id="KW-0902">Two-component regulatory system</keyword>
<evidence type="ECO:0000256" key="3">
    <source>
        <dbReference type="ARBA" id="ARBA00012438"/>
    </source>
</evidence>
<evidence type="ECO:0000256" key="9">
    <source>
        <dbReference type="ARBA" id="ARBA00022989"/>
    </source>
</evidence>
<dbReference type="PROSITE" id="PS50109">
    <property type="entry name" value="HIS_KIN"/>
    <property type="match status" value="1"/>
</dbReference>
<dbReference type="CDD" id="cd00082">
    <property type="entry name" value="HisKA"/>
    <property type="match status" value="1"/>
</dbReference>
<dbReference type="InterPro" id="IPR036890">
    <property type="entry name" value="HATPase_C_sf"/>
</dbReference>
<evidence type="ECO:0000256" key="12">
    <source>
        <dbReference type="PROSITE-ProRule" id="PRU00169"/>
    </source>
</evidence>
<dbReference type="InterPro" id="IPR011006">
    <property type="entry name" value="CheY-like_superfamily"/>
</dbReference>
<dbReference type="CDD" id="cd17546">
    <property type="entry name" value="REC_hyHK_CKI1_RcsC-like"/>
    <property type="match status" value="1"/>
</dbReference>
<dbReference type="InterPro" id="IPR001789">
    <property type="entry name" value="Sig_transdc_resp-reg_receiver"/>
</dbReference>
<gene>
    <name evidence="15" type="ORF">Pas1_08085</name>
</gene>
<dbReference type="InterPro" id="IPR005467">
    <property type="entry name" value="His_kinase_dom"/>
</dbReference>
<dbReference type="Gene3D" id="3.40.50.2300">
    <property type="match status" value="1"/>
</dbReference>
<evidence type="ECO:0000256" key="11">
    <source>
        <dbReference type="ARBA" id="ARBA00023136"/>
    </source>
</evidence>
<keyword evidence="8" id="KW-0067">ATP-binding</keyword>
<evidence type="ECO:0000313" key="15">
    <source>
        <dbReference type="EMBL" id="AWW50339.1"/>
    </source>
</evidence>
<dbReference type="InterPro" id="IPR003661">
    <property type="entry name" value="HisK_dim/P_dom"/>
</dbReference>
<keyword evidence="15" id="KW-0808">Transferase</keyword>
<dbReference type="SUPFAM" id="SSF47226">
    <property type="entry name" value="Histidine-containing phosphotransfer domain, HPT domain"/>
    <property type="match status" value="1"/>
</dbReference>
<dbReference type="PANTHER" id="PTHR45339">
    <property type="entry name" value="HYBRID SIGNAL TRANSDUCTION HISTIDINE KINASE J"/>
    <property type="match status" value="1"/>
</dbReference>
<dbReference type="Pfam" id="PF00072">
    <property type="entry name" value="Response_reg"/>
    <property type="match status" value="1"/>
</dbReference>
<keyword evidence="5 12" id="KW-0597">Phosphoprotein</keyword>